<dbReference type="EMBL" id="JADHOK010000012">
    <property type="protein sequence ID" value="MBL6761422.1"/>
    <property type="molecule type" value="Genomic_DNA"/>
</dbReference>
<comment type="caution">
    <text evidence="1">The sequence shown here is derived from an EMBL/GenBank/DDBJ whole genome shotgun (WGS) entry which is preliminary data.</text>
</comment>
<evidence type="ECO:0000313" key="2">
    <source>
        <dbReference type="Proteomes" id="UP000785783"/>
    </source>
</evidence>
<dbReference type="Gene3D" id="3.40.50.1000">
    <property type="entry name" value="HAD superfamily/HAD-like"/>
    <property type="match status" value="2"/>
</dbReference>
<accession>A0A937HH67</accession>
<dbReference type="SUPFAM" id="SSF56784">
    <property type="entry name" value="HAD-like"/>
    <property type="match status" value="1"/>
</dbReference>
<sequence length="112" mass="11683">DKIIYCAGAVAEAYETMGGEVMWVGKPHQMVYQRAMAQLAEMTGLDAPRLLAIGDGPKTDIPGAQSAGIDAVFIAGGLAAASGADIDSPEAIAALLLGENTHARYAMRHLVW</sequence>
<feature type="non-terminal residue" evidence="1">
    <location>
        <position position="1"/>
    </location>
</feature>
<dbReference type="InterPro" id="IPR036412">
    <property type="entry name" value="HAD-like_sf"/>
</dbReference>
<name>A0A937HH67_9PROT</name>
<evidence type="ECO:0000313" key="1">
    <source>
        <dbReference type="EMBL" id="MBL6761422.1"/>
    </source>
</evidence>
<dbReference type="InterPro" id="IPR023214">
    <property type="entry name" value="HAD_sf"/>
</dbReference>
<dbReference type="GO" id="GO:0016787">
    <property type="term" value="F:hydrolase activity"/>
    <property type="evidence" value="ECO:0007669"/>
    <property type="project" value="UniProtKB-KW"/>
</dbReference>
<keyword evidence="1" id="KW-0378">Hydrolase</keyword>
<reference evidence="1" key="1">
    <citation type="submission" date="2020-10" db="EMBL/GenBank/DDBJ databases">
        <title>Microbiome of the Black Sea water column analyzed by genome centric metagenomics.</title>
        <authorList>
            <person name="Cabello-Yeves P.J."/>
            <person name="Callieri C."/>
            <person name="Picazo A."/>
            <person name="Mehrshad M."/>
            <person name="Haro-Moreno J.M."/>
            <person name="Roda-Garcia J."/>
            <person name="Dzembekova N."/>
            <person name="Slabakova V."/>
            <person name="Slabakova N."/>
            <person name="Moncheva S."/>
            <person name="Rodriguez-Valera F."/>
        </authorList>
    </citation>
    <scope>NUCLEOTIDE SEQUENCE</scope>
    <source>
        <strain evidence="1">BS307-5m-G5</strain>
    </source>
</reference>
<dbReference type="Pfam" id="PF13242">
    <property type="entry name" value="Hydrolase_like"/>
    <property type="match status" value="1"/>
</dbReference>
<proteinExistence type="predicted"/>
<dbReference type="Proteomes" id="UP000785783">
    <property type="component" value="Unassembled WGS sequence"/>
</dbReference>
<organism evidence="1 2">
    <name type="scientific">PS1 clade bacterium</name>
    <dbReference type="NCBI Taxonomy" id="2175152"/>
    <lineage>
        <taxon>Bacteria</taxon>
        <taxon>Pseudomonadati</taxon>
        <taxon>Pseudomonadota</taxon>
        <taxon>Alphaproteobacteria</taxon>
        <taxon>PS1 clade</taxon>
    </lineage>
</organism>
<gene>
    <name evidence="1" type="ORF">ISQ19_01860</name>
</gene>
<dbReference type="AlphaFoldDB" id="A0A937HH67"/>
<protein>
    <submittedName>
        <fullName evidence="1">HAD hydrolase-like protein</fullName>
    </submittedName>
</protein>